<dbReference type="GO" id="GO:0048731">
    <property type="term" value="P:system development"/>
    <property type="evidence" value="ECO:0007669"/>
    <property type="project" value="UniProtKB-ARBA"/>
</dbReference>
<keyword evidence="4" id="KW-1185">Reference proteome</keyword>
<feature type="repeat" description="PPR" evidence="2">
    <location>
        <begin position="163"/>
        <end position="197"/>
    </location>
</feature>
<evidence type="ECO:0000313" key="4">
    <source>
        <dbReference type="Proteomes" id="UP000001514"/>
    </source>
</evidence>
<evidence type="ECO:0000313" key="3">
    <source>
        <dbReference type="EMBL" id="EFJ07110.1"/>
    </source>
</evidence>
<dbReference type="PROSITE" id="PS51375">
    <property type="entry name" value="PPR"/>
    <property type="match status" value="5"/>
</dbReference>
<keyword evidence="1" id="KW-0677">Repeat</keyword>
<dbReference type="HOGENOM" id="CLU_002706_0_0_1"/>
<dbReference type="GO" id="GO:0003723">
    <property type="term" value="F:RNA binding"/>
    <property type="evidence" value="ECO:0007669"/>
    <property type="project" value="InterPro"/>
</dbReference>
<name>D8T8B6_SELML</name>
<dbReference type="FunFam" id="1.25.40.10:FF:000125">
    <property type="entry name" value="Pentatricopeptide repeat-containing protein"/>
    <property type="match status" value="1"/>
</dbReference>
<dbReference type="eggNOG" id="KOG4197">
    <property type="taxonomic scope" value="Eukaryota"/>
</dbReference>
<dbReference type="FunFam" id="1.25.40.10:FF:000158">
    <property type="entry name" value="pentatricopeptide repeat-containing protein At2g33680"/>
    <property type="match status" value="1"/>
</dbReference>
<accession>D8T8B6</accession>
<feature type="repeat" description="PPR" evidence="2">
    <location>
        <begin position="320"/>
        <end position="354"/>
    </location>
</feature>
<reference evidence="3 4" key="1">
    <citation type="journal article" date="2011" name="Science">
        <title>The Selaginella genome identifies genetic changes associated with the evolution of vascular plants.</title>
        <authorList>
            <person name="Banks J.A."/>
            <person name="Nishiyama T."/>
            <person name="Hasebe M."/>
            <person name="Bowman J.L."/>
            <person name="Gribskov M."/>
            <person name="dePamphilis C."/>
            <person name="Albert V.A."/>
            <person name="Aono N."/>
            <person name="Aoyama T."/>
            <person name="Ambrose B.A."/>
            <person name="Ashton N.W."/>
            <person name="Axtell M.J."/>
            <person name="Barker E."/>
            <person name="Barker M.S."/>
            <person name="Bennetzen J.L."/>
            <person name="Bonawitz N.D."/>
            <person name="Chapple C."/>
            <person name="Cheng C."/>
            <person name="Correa L.G."/>
            <person name="Dacre M."/>
            <person name="DeBarry J."/>
            <person name="Dreyer I."/>
            <person name="Elias M."/>
            <person name="Engstrom E.M."/>
            <person name="Estelle M."/>
            <person name="Feng L."/>
            <person name="Finet C."/>
            <person name="Floyd S.K."/>
            <person name="Frommer W.B."/>
            <person name="Fujita T."/>
            <person name="Gramzow L."/>
            <person name="Gutensohn M."/>
            <person name="Harholt J."/>
            <person name="Hattori M."/>
            <person name="Heyl A."/>
            <person name="Hirai T."/>
            <person name="Hiwatashi Y."/>
            <person name="Ishikawa M."/>
            <person name="Iwata M."/>
            <person name="Karol K.G."/>
            <person name="Koehler B."/>
            <person name="Kolukisaoglu U."/>
            <person name="Kubo M."/>
            <person name="Kurata T."/>
            <person name="Lalonde S."/>
            <person name="Li K."/>
            <person name="Li Y."/>
            <person name="Litt A."/>
            <person name="Lyons E."/>
            <person name="Manning G."/>
            <person name="Maruyama T."/>
            <person name="Michael T.P."/>
            <person name="Mikami K."/>
            <person name="Miyazaki S."/>
            <person name="Morinaga S."/>
            <person name="Murata T."/>
            <person name="Mueller-Roeber B."/>
            <person name="Nelson D.R."/>
            <person name="Obara M."/>
            <person name="Oguri Y."/>
            <person name="Olmstead R.G."/>
            <person name="Onodera N."/>
            <person name="Petersen B.L."/>
            <person name="Pils B."/>
            <person name="Prigge M."/>
            <person name="Rensing S.A."/>
            <person name="Riano-Pachon D.M."/>
            <person name="Roberts A.W."/>
            <person name="Sato Y."/>
            <person name="Scheller H.V."/>
            <person name="Schulz B."/>
            <person name="Schulz C."/>
            <person name="Shakirov E.V."/>
            <person name="Shibagaki N."/>
            <person name="Shinohara N."/>
            <person name="Shippen D.E."/>
            <person name="Soerensen I."/>
            <person name="Sotooka R."/>
            <person name="Sugimoto N."/>
            <person name="Sugita M."/>
            <person name="Sumikawa N."/>
            <person name="Tanurdzic M."/>
            <person name="Theissen G."/>
            <person name="Ulvskov P."/>
            <person name="Wakazuki S."/>
            <person name="Weng J.K."/>
            <person name="Willats W.W."/>
            <person name="Wipf D."/>
            <person name="Wolf P.G."/>
            <person name="Yang L."/>
            <person name="Zimmer A.D."/>
            <person name="Zhu Q."/>
            <person name="Mitros T."/>
            <person name="Hellsten U."/>
            <person name="Loque D."/>
            <person name="Otillar R."/>
            <person name="Salamov A."/>
            <person name="Schmutz J."/>
            <person name="Shapiro H."/>
            <person name="Lindquist E."/>
            <person name="Lucas S."/>
            <person name="Rokhsar D."/>
            <person name="Grigoriev I.V."/>
        </authorList>
    </citation>
    <scope>NUCLEOTIDE SEQUENCE [LARGE SCALE GENOMIC DNA]</scope>
</reference>
<dbReference type="Pfam" id="PF01535">
    <property type="entry name" value="PPR"/>
    <property type="match status" value="2"/>
</dbReference>
<dbReference type="InParanoid" id="D8T8B6"/>
<protein>
    <recommendedName>
        <fullName evidence="5">Pentacotripeptide-repeat region of PRORP domain-containing protein</fullName>
    </recommendedName>
</protein>
<dbReference type="Proteomes" id="UP000001514">
    <property type="component" value="Unassembled WGS sequence"/>
</dbReference>
<evidence type="ECO:0000256" key="1">
    <source>
        <dbReference type="ARBA" id="ARBA00022737"/>
    </source>
</evidence>
<gene>
    <name evidence="3" type="ORF">SELMODRAFT_161978</name>
</gene>
<dbReference type="PANTHER" id="PTHR47926:SF533">
    <property type="entry name" value="DYW DOMAIN-CONTAINING PROTEIN"/>
    <property type="match status" value="1"/>
</dbReference>
<feature type="repeat" description="PPR" evidence="2">
    <location>
        <begin position="60"/>
        <end position="94"/>
    </location>
</feature>
<dbReference type="STRING" id="88036.D8T8B6"/>
<dbReference type="InterPro" id="IPR002885">
    <property type="entry name" value="PPR_rpt"/>
</dbReference>
<dbReference type="Gene3D" id="1.25.40.10">
    <property type="entry name" value="Tetratricopeptide repeat domain"/>
    <property type="match status" value="4"/>
</dbReference>
<dbReference type="AlphaFoldDB" id="D8T8B6"/>
<dbReference type="Gramene" id="EFJ07110">
    <property type="protein sequence ID" value="EFJ07110"/>
    <property type="gene ID" value="SELMODRAFT_161978"/>
</dbReference>
<organism evidence="4">
    <name type="scientific">Selaginella moellendorffii</name>
    <name type="common">Spikemoss</name>
    <dbReference type="NCBI Taxonomy" id="88036"/>
    <lineage>
        <taxon>Eukaryota</taxon>
        <taxon>Viridiplantae</taxon>
        <taxon>Streptophyta</taxon>
        <taxon>Embryophyta</taxon>
        <taxon>Tracheophyta</taxon>
        <taxon>Lycopodiopsida</taxon>
        <taxon>Selaginellales</taxon>
        <taxon>Selaginellaceae</taxon>
        <taxon>Selaginella</taxon>
    </lineage>
</organism>
<dbReference type="GO" id="GO:0009451">
    <property type="term" value="P:RNA modification"/>
    <property type="evidence" value="ECO:0007669"/>
    <property type="project" value="InterPro"/>
</dbReference>
<evidence type="ECO:0008006" key="5">
    <source>
        <dbReference type="Google" id="ProtNLM"/>
    </source>
</evidence>
<evidence type="ECO:0000256" key="2">
    <source>
        <dbReference type="PROSITE-ProRule" id="PRU00708"/>
    </source>
</evidence>
<dbReference type="InterPro" id="IPR011990">
    <property type="entry name" value="TPR-like_helical_dom_sf"/>
</dbReference>
<dbReference type="InterPro" id="IPR046960">
    <property type="entry name" value="PPR_At4g14850-like_plant"/>
</dbReference>
<dbReference type="Pfam" id="PF13041">
    <property type="entry name" value="PPR_2"/>
    <property type="match status" value="3"/>
</dbReference>
<dbReference type="PANTHER" id="PTHR47926">
    <property type="entry name" value="PENTATRICOPEPTIDE REPEAT-CONTAINING PROTEIN"/>
    <property type="match status" value="1"/>
</dbReference>
<sequence>MYSSCGSIRDAQIVFEGICKPSICSWNTMVSAYAQCGHVDLAKSLFDTMPHRDDRGVATDTAAWNSMVAAYAKSGHANDAILVFRAMQVDGVAPDAATFVILLTACSHQGLLQQCCHYFVAMSGDHGLTPRDLVASNAMITAYGQQGMIEQALAAFGSYHVRDLVTWNAMIQAFAHSGHLDQAKEYFERMPERDCVSWNTMIQAYANDGCVEEANRLFRRMPEPNLLTWTSLLVAFAQNGNVAGAETIFFARMPEWDAVSCNAMVALYADAGCLARAAAMFDRRDTVSYNTMLAAYAQFGHYSDAFELLHSMGLESVLPNDVSFLIILNACAHKGLLREARSYLAAMADHRLKPCIEHYCIFIDVFGKVGQLENASELAGCMPFQGDGVSWGSLAGACGLHRNVRHGAGAAKLACEMAPKSAASYVSLANLYAA</sequence>
<dbReference type="EMBL" id="GL377689">
    <property type="protein sequence ID" value="EFJ07110.1"/>
    <property type="molecule type" value="Genomic_DNA"/>
</dbReference>
<proteinExistence type="predicted"/>
<dbReference type="NCBIfam" id="TIGR00756">
    <property type="entry name" value="PPR"/>
    <property type="match status" value="5"/>
</dbReference>
<feature type="repeat" description="PPR" evidence="2">
    <location>
        <begin position="22"/>
        <end position="52"/>
    </location>
</feature>
<feature type="repeat" description="PPR" evidence="2">
    <location>
        <begin position="285"/>
        <end position="319"/>
    </location>
</feature>
<dbReference type="KEGG" id="smo:SELMODRAFT_161978"/>